<feature type="region of interest" description="Disordered" evidence="2">
    <location>
        <begin position="1"/>
        <end position="36"/>
    </location>
</feature>
<feature type="binding site" evidence="1">
    <location>
        <position position="97"/>
    </location>
    <ligand>
        <name>Zn(2+)</name>
        <dbReference type="ChEBI" id="CHEBI:29105"/>
    </ligand>
</feature>
<evidence type="ECO:0008006" key="5">
    <source>
        <dbReference type="Google" id="ProtNLM"/>
    </source>
</evidence>
<dbReference type="Pfam" id="PF03637">
    <property type="entry name" value="Mob1_phocein"/>
    <property type="match status" value="1"/>
</dbReference>
<dbReference type="Gene3D" id="1.20.140.30">
    <property type="entry name" value="MOB kinase activator"/>
    <property type="match status" value="1"/>
</dbReference>
<reference evidence="3 4" key="1">
    <citation type="journal article" date="2015" name="Fungal Genet. Biol.">
        <title>Evolution of novel wood decay mechanisms in Agaricales revealed by the genome sequences of Fistulina hepatica and Cylindrobasidium torrendii.</title>
        <authorList>
            <person name="Floudas D."/>
            <person name="Held B.W."/>
            <person name="Riley R."/>
            <person name="Nagy L.G."/>
            <person name="Koehler G."/>
            <person name="Ransdell A.S."/>
            <person name="Younus H."/>
            <person name="Chow J."/>
            <person name="Chiniquy J."/>
            <person name="Lipzen A."/>
            <person name="Tritt A."/>
            <person name="Sun H."/>
            <person name="Haridas S."/>
            <person name="LaButti K."/>
            <person name="Ohm R.A."/>
            <person name="Kues U."/>
            <person name="Blanchette R.A."/>
            <person name="Grigoriev I.V."/>
            <person name="Minto R.E."/>
            <person name="Hibbett D.S."/>
        </authorList>
    </citation>
    <scope>NUCLEOTIDE SEQUENCE [LARGE SCALE GENOMIC DNA]</scope>
    <source>
        <strain evidence="3 4">ATCC 64428</strain>
    </source>
</reference>
<keyword evidence="4" id="KW-1185">Reference proteome</keyword>
<feature type="binding site" evidence="1">
    <location>
        <position position="182"/>
    </location>
    <ligand>
        <name>Zn(2+)</name>
        <dbReference type="ChEBI" id="CHEBI:29105"/>
    </ligand>
</feature>
<dbReference type="AlphaFoldDB" id="A0A0D7A9X3"/>
<keyword evidence="1" id="KW-0862">Zinc</keyword>
<dbReference type="OrthoDB" id="8170117at2759"/>
<dbReference type="SUPFAM" id="SSF101152">
    <property type="entry name" value="Mob1/phocein"/>
    <property type="match status" value="1"/>
</dbReference>
<dbReference type="Proteomes" id="UP000054144">
    <property type="component" value="Unassembled WGS sequence"/>
</dbReference>
<dbReference type="EMBL" id="KN882024">
    <property type="protein sequence ID" value="KIY46741.1"/>
    <property type="molecule type" value="Genomic_DNA"/>
</dbReference>
<evidence type="ECO:0000256" key="1">
    <source>
        <dbReference type="PIRSR" id="PIRSR605301-1"/>
    </source>
</evidence>
<accession>A0A0D7A9X3</accession>
<dbReference type="SMART" id="SM01388">
    <property type="entry name" value="Mob1_phocein"/>
    <property type="match status" value="1"/>
</dbReference>
<keyword evidence="1" id="KW-0479">Metal-binding</keyword>
<gene>
    <name evidence="3" type="ORF">FISHEDRAFT_66339</name>
</gene>
<organism evidence="3 4">
    <name type="scientific">Fistulina hepatica ATCC 64428</name>
    <dbReference type="NCBI Taxonomy" id="1128425"/>
    <lineage>
        <taxon>Eukaryota</taxon>
        <taxon>Fungi</taxon>
        <taxon>Dikarya</taxon>
        <taxon>Basidiomycota</taxon>
        <taxon>Agaricomycotina</taxon>
        <taxon>Agaricomycetes</taxon>
        <taxon>Agaricomycetidae</taxon>
        <taxon>Agaricales</taxon>
        <taxon>Fistulinaceae</taxon>
        <taxon>Fistulina</taxon>
    </lineage>
</organism>
<feature type="binding site" evidence="1">
    <location>
        <position position="177"/>
    </location>
    <ligand>
        <name>Zn(2+)</name>
        <dbReference type="ChEBI" id="CHEBI:29105"/>
    </ligand>
</feature>
<proteinExistence type="predicted"/>
<name>A0A0D7A9X3_9AGAR</name>
<evidence type="ECO:0000313" key="3">
    <source>
        <dbReference type="EMBL" id="KIY46741.1"/>
    </source>
</evidence>
<protein>
    <recommendedName>
        <fullName evidence="5">Mob1/phocein</fullName>
    </recommendedName>
</protein>
<sequence length="242" mass="27589">MSSFFGRNRAPRSKSVTRKDSRSPSGPHAPSEPLPSNPISRPLYLCQPFVDSALVKGNFKLIVTLPRYVDEAEWVAVNIYDFYTNLNEFYGVISEVCTQQSCPTMSGGPTLNYVWTNQDKKQIALSAPAYIDSVMSSVQNLLEDENIFPTKSSQNFHPSFPMTVKLVYRQLLRVFAHIYHAHYHHILHLRTEPHFNSLFAHFLAFGRQYKLLDTRDIKGEPNASVGVGALWERWKETGILEP</sequence>
<feature type="binding site" evidence="1">
    <location>
        <position position="102"/>
    </location>
    <ligand>
        <name>Zn(2+)</name>
        <dbReference type="ChEBI" id="CHEBI:29105"/>
    </ligand>
</feature>
<dbReference type="PANTHER" id="PTHR22599">
    <property type="entry name" value="MPS ONE BINDER KINASE ACTIVATOR-LIKE MOB"/>
    <property type="match status" value="1"/>
</dbReference>
<dbReference type="InterPro" id="IPR005301">
    <property type="entry name" value="MOB_kinase_act_fam"/>
</dbReference>
<evidence type="ECO:0000256" key="2">
    <source>
        <dbReference type="SAM" id="MobiDB-lite"/>
    </source>
</evidence>
<evidence type="ECO:0000313" key="4">
    <source>
        <dbReference type="Proteomes" id="UP000054144"/>
    </source>
</evidence>
<dbReference type="InterPro" id="IPR036703">
    <property type="entry name" value="MOB_kinase_act_sf"/>
</dbReference>